<evidence type="ECO:0000313" key="2">
    <source>
        <dbReference type="Proteomes" id="UP000191008"/>
    </source>
</evidence>
<comment type="caution">
    <text evidence="1">The sequence shown here is derived from an EMBL/GenBank/DDBJ whole genome shotgun (WGS) entry which is preliminary data.</text>
</comment>
<sequence>MCVFEPSDSKIFFQLVWVGYGRERSAGFPASISFALTYVNLWTAQLNVNSVGSFSEKVV</sequence>
<reference evidence="1 2" key="1">
    <citation type="submission" date="2017-02" db="EMBL/GenBank/DDBJ databases">
        <title>Comparative genomic analysis of Brazilian Leptospira kirschneri strains of different serogroups.</title>
        <authorList>
            <person name="Moreno L.Z."/>
            <person name="Miraglia F."/>
            <person name="Kremer F.S."/>
            <person name="Eslabao M.R."/>
            <person name="Lilenbaum W."/>
            <person name="Dellagostin O.A."/>
            <person name="Moreno A.M."/>
        </authorList>
    </citation>
    <scope>NUCLEOTIDE SEQUENCE [LARGE SCALE GENOMIC DNA]</scope>
    <source>
        <strain evidence="1 2">M110/06</strain>
    </source>
</reference>
<protein>
    <submittedName>
        <fullName evidence="1">Uncharacterized protein</fullName>
    </submittedName>
</protein>
<name>A0A1T1DKT0_9LEPT</name>
<dbReference type="EMBL" id="MVIT01000072">
    <property type="protein sequence ID" value="OOV41183.1"/>
    <property type="molecule type" value="Genomic_DNA"/>
</dbReference>
<organism evidence="1 2">
    <name type="scientific">Leptospira kirschneri serovar Pomona</name>
    <dbReference type="NCBI Taxonomy" id="561005"/>
    <lineage>
        <taxon>Bacteria</taxon>
        <taxon>Pseudomonadati</taxon>
        <taxon>Spirochaetota</taxon>
        <taxon>Spirochaetia</taxon>
        <taxon>Leptospirales</taxon>
        <taxon>Leptospiraceae</taxon>
        <taxon>Leptospira</taxon>
    </lineage>
</organism>
<evidence type="ECO:0000313" key="1">
    <source>
        <dbReference type="EMBL" id="OOV41183.1"/>
    </source>
</evidence>
<accession>A0A1T1DKT0</accession>
<dbReference type="AlphaFoldDB" id="A0A1T1DKT0"/>
<gene>
    <name evidence="1" type="ORF">B1J93_14515</name>
</gene>
<dbReference type="Proteomes" id="UP000191008">
    <property type="component" value="Unassembled WGS sequence"/>
</dbReference>
<proteinExistence type="predicted"/>